<dbReference type="EMBL" id="BPLR01001851">
    <property type="protein sequence ID" value="GIX67095.1"/>
    <property type="molecule type" value="Genomic_DNA"/>
</dbReference>
<name>A0AAV4M5H8_CAEEX</name>
<accession>A0AAV4M5H8</accession>
<protein>
    <submittedName>
        <fullName evidence="2">Uncharacterized protein</fullName>
    </submittedName>
</protein>
<sequence>MRGQIQLHPLPTSEAKKCAWETDADFFTSLVATAIDFSQQTDTLQHPLKGNGQHLHEGTNSSSIPFLPPRQKNSIPFLPPEAKKCAWETDADFTSLVATAIDFSQQTDTLQHPLKGTANICMRGQIQLHPLPTSEAKEQQQSISRKNRHSATSFKGNGQHLHEGTNSAPSPSLPQRQKKCAWETDADFTSLVATAIDFSQQTDTLQHPLKGNGQHLHEGTNSAPSPSYLQRQRSVHGKPTLILHLW</sequence>
<feature type="compositionally biased region" description="Polar residues" evidence="1">
    <location>
        <begin position="219"/>
        <end position="232"/>
    </location>
</feature>
<gene>
    <name evidence="2" type="ORF">CEXT_723771</name>
</gene>
<comment type="caution">
    <text evidence="2">The sequence shown here is derived from an EMBL/GenBank/DDBJ whole genome shotgun (WGS) entry which is preliminary data.</text>
</comment>
<feature type="compositionally biased region" description="Polar residues" evidence="1">
    <location>
        <begin position="139"/>
        <end position="156"/>
    </location>
</feature>
<evidence type="ECO:0000313" key="2">
    <source>
        <dbReference type="EMBL" id="GIX67095.1"/>
    </source>
</evidence>
<feature type="region of interest" description="Disordered" evidence="1">
    <location>
        <begin position="205"/>
        <end position="234"/>
    </location>
</feature>
<feature type="region of interest" description="Disordered" evidence="1">
    <location>
        <begin position="132"/>
        <end position="180"/>
    </location>
</feature>
<reference evidence="2 3" key="1">
    <citation type="submission" date="2021-06" db="EMBL/GenBank/DDBJ databases">
        <title>Caerostris extrusa draft genome.</title>
        <authorList>
            <person name="Kono N."/>
            <person name="Arakawa K."/>
        </authorList>
    </citation>
    <scope>NUCLEOTIDE SEQUENCE [LARGE SCALE GENOMIC DNA]</scope>
</reference>
<organism evidence="2 3">
    <name type="scientific">Caerostris extrusa</name>
    <name type="common">Bark spider</name>
    <name type="synonym">Caerostris bankana</name>
    <dbReference type="NCBI Taxonomy" id="172846"/>
    <lineage>
        <taxon>Eukaryota</taxon>
        <taxon>Metazoa</taxon>
        <taxon>Ecdysozoa</taxon>
        <taxon>Arthropoda</taxon>
        <taxon>Chelicerata</taxon>
        <taxon>Arachnida</taxon>
        <taxon>Araneae</taxon>
        <taxon>Araneomorphae</taxon>
        <taxon>Entelegynae</taxon>
        <taxon>Araneoidea</taxon>
        <taxon>Araneidae</taxon>
        <taxon>Caerostris</taxon>
    </lineage>
</organism>
<evidence type="ECO:0000313" key="3">
    <source>
        <dbReference type="Proteomes" id="UP001054945"/>
    </source>
</evidence>
<evidence type="ECO:0000256" key="1">
    <source>
        <dbReference type="SAM" id="MobiDB-lite"/>
    </source>
</evidence>
<proteinExistence type="predicted"/>
<keyword evidence="3" id="KW-1185">Reference proteome</keyword>
<feature type="compositionally biased region" description="Polar residues" evidence="1">
    <location>
        <begin position="164"/>
        <end position="175"/>
    </location>
</feature>
<dbReference type="AlphaFoldDB" id="A0AAV4M5H8"/>
<dbReference type="Proteomes" id="UP001054945">
    <property type="component" value="Unassembled WGS sequence"/>
</dbReference>